<proteinExistence type="inferred from homology"/>
<keyword evidence="4 8" id="KW-0223">Dioxygenase</keyword>
<name>A0ABW4F5P3_9PSEU</name>
<comment type="cofactor">
    <cofactor evidence="1">
        <name>Fe(3+)</name>
        <dbReference type="ChEBI" id="CHEBI:29034"/>
    </cofactor>
</comment>
<protein>
    <submittedName>
        <fullName evidence="8">Dioxygenase</fullName>
    </submittedName>
</protein>
<dbReference type="RefSeq" id="WP_344725090.1">
    <property type="nucleotide sequence ID" value="NZ_BAAAUS010000028.1"/>
</dbReference>
<evidence type="ECO:0000256" key="6">
    <source>
        <dbReference type="ARBA" id="ARBA00023004"/>
    </source>
</evidence>
<gene>
    <name evidence="8" type="ORF">ACFSJD_36315</name>
</gene>
<dbReference type="InterPro" id="IPR015889">
    <property type="entry name" value="Intradiol_dOase_core"/>
</dbReference>
<reference evidence="9" key="1">
    <citation type="journal article" date="2019" name="Int. J. Syst. Evol. Microbiol.">
        <title>The Global Catalogue of Microorganisms (GCM) 10K type strain sequencing project: providing services to taxonomists for standard genome sequencing and annotation.</title>
        <authorList>
            <consortium name="The Broad Institute Genomics Platform"/>
            <consortium name="The Broad Institute Genome Sequencing Center for Infectious Disease"/>
            <person name="Wu L."/>
            <person name="Ma J."/>
        </authorList>
    </citation>
    <scope>NUCLEOTIDE SEQUENCE [LARGE SCALE GENOMIC DNA]</scope>
    <source>
        <strain evidence="9">CCM 7043</strain>
    </source>
</reference>
<dbReference type="EMBL" id="JBHUCO010000054">
    <property type="protein sequence ID" value="MFD1522998.1"/>
    <property type="molecule type" value="Genomic_DNA"/>
</dbReference>
<evidence type="ECO:0000256" key="5">
    <source>
        <dbReference type="ARBA" id="ARBA00023002"/>
    </source>
</evidence>
<dbReference type="PANTHER" id="PTHR33711:SF7">
    <property type="entry name" value="INTRADIOL RING-CLEAVAGE DIOXYGENASES DOMAIN-CONTAINING PROTEIN-RELATED"/>
    <property type="match status" value="1"/>
</dbReference>
<organism evidence="8 9">
    <name type="scientific">Pseudonocardia yunnanensis</name>
    <dbReference type="NCBI Taxonomy" id="58107"/>
    <lineage>
        <taxon>Bacteria</taxon>
        <taxon>Bacillati</taxon>
        <taxon>Actinomycetota</taxon>
        <taxon>Actinomycetes</taxon>
        <taxon>Pseudonocardiales</taxon>
        <taxon>Pseudonocardiaceae</taxon>
        <taxon>Pseudonocardia</taxon>
    </lineage>
</organism>
<dbReference type="PANTHER" id="PTHR33711">
    <property type="entry name" value="DIOXYGENASE, PUTATIVE (AFU_ORTHOLOGUE AFUA_2G02910)-RELATED"/>
    <property type="match status" value="1"/>
</dbReference>
<evidence type="ECO:0000259" key="7">
    <source>
        <dbReference type="PROSITE" id="PS00083"/>
    </source>
</evidence>
<accession>A0ABW4F5P3</accession>
<keyword evidence="5" id="KW-0560">Oxidoreductase</keyword>
<evidence type="ECO:0000313" key="8">
    <source>
        <dbReference type="EMBL" id="MFD1522998.1"/>
    </source>
</evidence>
<dbReference type="SUPFAM" id="SSF49482">
    <property type="entry name" value="Aromatic compound dioxygenase"/>
    <property type="match status" value="1"/>
</dbReference>
<dbReference type="GO" id="GO:0051213">
    <property type="term" value="F:dioxygenase activity"/>
    <property type="evidence" value="ECO:0007669"/>
    <property type="project" value="UniProtKB-KW"/>
</dbReference>
<dbReference type="PROSITE" id="PS00083">
    <property type="entry name" value="INTRADIOL_DIOXYGENAS"/>
    <property type="match status" value="1"/>
</dbReference>
<comment type="caution">
    <text evidence="8">The sequence shown here is derived from an EMBL/GenBank/DDBJ whole genome shotgun (WGS) entry which is preliminary data.</text>
</comment>
<comment type="similarity">
    <text evidence="2">Belongs to the intradiol ring-cleavage dioxygenase family.</text>
</comment>
<dbReference type="Pfam" id="PF04444">
    <property type="entry name" value="Dioxygenase_N"/>
    <property type="match status" value="1"/>
</dbReference>
<evidence type="ECO:0000256" key="2">
    <source>
        <dbReference type="ARBA" id="ARBA00007825"/>
    </source>
</evidence>
<evidence type="ECO:0000256" key="1">
    <source>
        <dbReference type="ARBA" id="ARBA00001965"/>
    </source>
</evidence>
<feature type="domain" description="Intradiol ring-cleavage dioxygenases" evidence="7">
    <location>
        <begin position="106"/>
        <end position="134"/>
    </location>
</feature>
<keyword evidence="3" id="KW-0479">Metal-binding</keyword>
<sequence length="263" mass="29328">MADQRTVELFDEFMDLVRGFVAKHDLGYPEYEAVRKYLISIGEAGEWPLWMDAFLESTVNTTSYGVGAWTPSAITGPYYKENAPLLTEKPYELPMRPDEPGEPLLFRGKVTGPDGAPVGRALIDVWHSTNDGVYTFFDPALPDEYLLRGRFYSDDDGSFEFRSILPVPYQIPSNGPTGYLMETVLGRHSWRPAHLHWTITASGFTPLTTQLYFEGDPYLDNDSCSAVKNDLVISPTSGEHDGTPVTLAGFDFVLQPVAERVTA</sequence>
<dbReference type="InterPro" id="IPR050770">
    <property type="entry name" value="Intradiol_RC_Dioxygenase"/>
</dbReference>
<evidence type="ECO:0000256" key="4">
    <source>
        <dbReference type="ARBA" id="ARBA00022964"/>
    </source>
</evidence>
<evidence type="ECO:0000313" key="9">
    <source>
        <dbReference type="Proteomes" id="UP001597114"/>
    </source>
</evidence>
<dbReference type="Pfam" id="PF00775">
    <property type="entry name" value="Dioxygenase_C"/>
    <property type="match status" value="1"/>
</dbReference>
<dbReference type="InterPro" id="IPR000627">
    <property type="entry name" value="Intradiol_dOase_C"/>
</dbReference>
<keyword evidence="9" id="KW-1185">Reference proteome</keyword>
<dbReference type="Proteomes" id="UP001597114">
    <property type="component" value="Unassembled WGS sequence"/>
</dbReference>
<dbReference type="Gene3D" id="2.60.130.10">
    <property type="entry name" value="Aromatic compound dioxygenase"/>
    <property type="match status" value="1"/>
</dbReference>
<dbReference type="InterPro" id="IPR007535">
    <property type="entry name" value="Catechol_dOase_N"/>
</dbReference>
<keyword evidence="6" id="KW-0408">Iron</keyword>
<evidence type="ECO:0000256" key="3">
    <source>
        <dbReference type="ARBA" id="ARBA00022723"/>
    </source>
</evidence>